<gene>
    <name evidence="3" type="ORF">H9L14_02770</name>
</gene>
<feature type="chain" id="PRO_5045658912" description="DUF4175 domain-containing protein" evidence="2">
    <location>
        <begin position="26"/>
        <end position="88"/>
    </location>
</feature>
<evidence type="ECO:0008006" key="5">
    <source>
        <dbReference type="Google" id="ProtNLM"/>
    </source>
</evidence>
<sequence>MSSNLRSGTVGFAVGIALATVAAQAAQATQAMQAEHQMSSPGPSASGETMDQMHKMMSDPAKRQQMMERMAQCRDMMSMMMEHMKHAG</sequence>
<protein>
    <recommendedName>
        <fullName evidence="5">DUF4175 domain-containing protein</fullName>
    </recommendedName>
</protein>
<keyword evidence="2" id="KW-0732">Signal</keyword>
<organism evidence="3 4">
    <name type="scientific">Sphingomonas sediminicola</name>
    <dbReference type="NCBI Taxonomy" id="386874"/>
    <lineage>
        <taxon>Bacteria</taxon>
        <taxon>Pseudomonadati</taxon>
        <taxon>Pseudomonadota</taxon>
        <taxon>Alphaproteobacteria</taxon>
        <taxon>Sphingomonadales</taxon>
        <taxon>Sphingomonadaceae</taxon>
        <taxon>Sphingomonas</taxon>
    </lineage>
</organism>
<feature type="compositionally biased region" description="Low complexity" evidence="1">
    <location>
        <begin position="25"/>
        <end position="34"/>
    </location>
</feature>
<proteinExistence type="predicted"/>
<keyword evidence="4" id="KW-1185">Reference proteome</keyword>
<dbReference type="EMBL" id="CP060782">
    <property type="protein sequence ID" value="QNP46188.1"/>
    <property type="molecule type" value="Genomic_DNA"/>
</dbReference>
<feature type="compositionally biased region" description="Basic and acidic residues" evidence="1">
    <location>
        <begin position="51"/>
        <end position="66"/>
    </location>
</feature>
<evidence type="ECO:0000313" key="3">
    <source>
        <dbReference type="EMBL" id="QNP46188.1"/>
    </source>
</evidence>
<name>A0ABX6TF16_9SPHN</name>
<evidence type="ECO:0000313" key="4">
    <source>
        <dbReference type="Proteomes" id="UP000516105"/>
    </source>
</evidence>
<accession>A0ABX6TF16</accession>
<evidence type="ECO:0000256" key="1">
    <source>
        <dbReference type="SAM" id="MobiDB-lite"/>
    </source>
</evidence>
<dbReference type="RefSeq" id="WP_187709141.1">
    <property type="nucleotide sequence ID" value="NZ_CP060782.1"/>
</dbReference>
<feature type="signal peptide" evidence="2">
    <location>
        <begin position="1"/>
        <end position="25"/>
    </location>
</feature>
<dbReference type="Proteomes" id="UP000516105">
    <property type="component" value="Chromosome"/>
</dbReference>
<feature type="region of interest" description="Disordered" evidence="1">
    <location>
        <begin position="25"/>
        <end position="67"/>
    </location>
</feature>
<reference evidence="3 4" key="1">
    <citation type="submission" date="2020-08" db="EMBL/GenBank/DDBJ databases">
        <title>Genome sequence of Sphingomonas sediminicola KACC 15039T.</title>
        <authorList>
            <person name="Hyun D.-W."/>
            <person name="Bae J.-W."/>
        </authorList>
    </citation>
    <scope>NUCLEOTIDE SEQUENCE [LARGE SCALE GENOMIC DNA]</scope>
    <source>
        <strain evidence="3 4">KACC 15039</strain>
    </source>
</reference>
<evidence type="ECO:0000256" key="2">
    <source>
        <dbReference type="SAM" id="SignalP"/>
    </source>
</evidence>
<feature type="compositionally biased region" description="Polar residues" evidence="1">
    <location>
        <begin position="36"/>
        <end position="49"/>
    </location>
</feature>